<dbReference type="Pfam" id="PF13174">
    <property type="entry name" value="TPR_6"/>
    <property type="match status" value="1"/>
</dbReference>
<dbReference type="Pfam" id="PF16331">
    <property type="entry name" value="TolA_bind_tri"/>
    <property type="match status" value="1"/>
</dbReference>
<comment type="caution">
    <text evidence="4">The sequence shown here is derived from an EMBL/GenBank/DDBJ whole genome shotgun (WGS) entry which is preliminary data.</text>
</comment>
<keyword evidence="5" id="KW-1185">Reference proteome</keyword>
<evidence type="ECO:0000259" key="3">
    <source>
        <dbReference type="Pfam" id="PF16331"/>
    </source>
</evidence>
<dbReference type="SUPFAM" id="SSF48452">
    <property type="entry name" value="TPR-like"/>
    <property type="match status" value="1"/>
</dbReference>
<organism evidence="4 5">
    <name type="scientific">Permianibacter aggregans</name>
    <dbReference type="NCBI Taxonomy" id="1510150"/>
    <lineage>
        <taxon>Bacteria</taxon>
        <taxon>Pseudomonadati</taxon>
        <taxon>Pseudomonadota</taxon>
        <taxon>Gammaproteobacteria</taxon>
        <taxon>Pseudomonadales</taxon>
        <taxon>Pseudomonadaceae</taxon>
        <taxon>Permianibacter</taxon>
    </lineage>
</organism>
<dbReference type="EMBL" id="SNYM01000008">
    <property type="protein sequence ID" value="TDQ48153.1"/>
    <property type="molecule type" value="Genomic_DNA"/>
</dbReference>
<dbReference type="GO" id="GO:0043093">
    <property type="term" value="P:FtsZ-dependent cytokinesis"/>
    <property type="evidence" value="ECO:0007669"/>
    <property type="project" value="UniProtKB-UniRule"/>
</dbReference>
<dbReference type="Gene3D" id="1.25.40.10">
    <property type="entry name" value="Tetratricopeptide repeat domain"/>
    <property type="match status" value="1"/>
</dbReference>
<keyword evidence="1" id="KW-0132">Cell division</keyword>
<name>A0A4R6URD8_9GAMM</name>
<gene>
    <name evidence="1" type="primary">cpoB</name>
    <name evidence="4" type="ORF">EV696_108133</name>
</gene>
<dbReference type="InterPro" id="IPR034706">
    <property type="entry name" value="CpoB"/>
</dbReference>
<comment type="subcellular location">
    <subcellularLocation>
        <location evidence="1">Periplasm</location>
    </subcellularLocation>
</comment>
<feature type="domain" description="YbgF trimerisation" evidence="3">
    <location>
        <begin position="47"/>
        <end position="118"/>
    </location>
</feature>
<dbReference type="HAMAP" id="MF_02066">
    <property type="entry name" value="CpoB"/>
    <property type="match status" value="1"/>
</dbReference>
<keyword evidence="1" id="KW-0732">Signal</keyword>
<feature type="chain" id="PRO_5021049530" description="Cell division coordinator CpoB" evidence="1">
    <location>
        <begin position="32"/>
        <end position="282"/>
    </location>
</feature>
<evidence type="ECO:0000313" key="5">
    <source>
        <dbReference type="Proteomes" id="UP000295375"/>
    </source>
</evidence>
<keyword evidence="1" id="KW-0175">Coiled coil</keyword>
<dbReference type="Proteomes" id="UP000295375">
    <property type="component" value="Unassembled WGS sequence"/>
</dbReference>
<feature type="coiled-coil region" evidence="1">
    <location>
        <begin position="50"/>
        <end position="91"/>
    </location>
</feature>
<keyword evidence="1" id="KW-0574">Periplasm</keyword>
<sequence length="282" mass="31038" precursor="true">MAFSFTKVNLRRFTSVMAVSAITAWATPTFAAAPVVNASSGGGSAADARIQSLEQQVEVRNRVIADMQIQITTLQEELRMLRGQVEEQEFKLSQILDRQRDLYRDIDSRLSALNQASTPSLPAANTTTPTTTAEQPVTTVTAQVATTTAKNTVSAKDAQSEAAAYDAIFPLVRNRQYAEAVTAYQDFLKTYPNGKNAQNAHYWLGQVYYVTSQWEEAETQFKVVATRYVDSSRASDALLKLGEIEKRRGNADAARAYFQQVLSKYAGTSAAQAAQKSLQDLR</sequence>
<dbReference type="InterPro" id="IPR019734">
    <property type="entry name" value="TPR_rpt"/>
</dbReference>
<evidence type="ECO:0000313" key="4">
    <source>
        <dbReference type="EMBL" id="TDQ48153.1"/>
    </source>
</evidence>
<comment type="similarity">
    <text evidence="1">Belongs to the CpoB family.</text>
</comment>
<dbReference type="GO" id="GO:0030288">
    <property type="term" value="C:outer membrane-bounded periplasmic space"/>
    <property type="evidence" value="ECO:0007669"/>
    <property type="project" value="UniProtKB-UniRule"/>
</dbReference>
<dbReference type="Pfam" id="PF13432">
    <property type="entry name" value="TPR_16"/>
    <property type="match status" value="1"/>
</dbReference>
<feature type="signal peptide" evidence="1">
    <location>
        <begin position="1"/>
        <end position="31"/>
    </location>
</feature>
<dbReference type="GO" id="GO:0070206">
    <property type="term" value="P:protein trimerization"/>
    <property type="evidence" value="ECO:0007669"/>
    <property type="project" value="InterPro"/>
</dbReference>
<dbReference type="Gene3D" id="1.20.5.110">
    <property type="match status" value="1"/>
</dbReference>
<evidence type="ECO:0000256" key="2">
    <source>
        <dbReference type="SAM" id="MobiDB-lite"/>
    </source>
</evidence>
<accession>A0A4R6URD8</accession>
<keyword evidence="1" id="KW-0131">Cell cycle</keyword>
<dbReference type="NCBIfam" id="TIGR02795">
    <property type="entry name" value="tol_pal_ybgF"/>
    <property type="match status" value="1"/>
</dbReference>
<protein>
    <recommendedName>
        <fullName evidence="1">Cell division coordinator CpoB</fullName>
    </recommendedName>
</protein>
<dbReference type="InterPro" id="IPR011990">
    <property type="entry name" value="TPR-like_helical_dom_sf"/>
</dbReference>
<reference evidence="4 5" key="1">
    <citation type="submission" date="2019-03" db="EMBL/GenBank/DDBJ databases">
        <title>Genomic Encyclopedia of Type Strains, Phase IV (KMG-IV): sequencing the most valuable type-strain genomes for metagenomic binning, comparative biology and taxonomic classification.</title>
        <authorList>
            <person name="Goeker M."/>
        </authorList>
    </citation>
    <scope>NUCLEOTIDE SEQUENCE [LARGE SCALE GENOMIC DNA]</scope>
    <source>
        <strain evidence="4 5">DSM 103792</strain>
    </source>
</reference>
<dbReference type="AlphaFoldDB" id="A0A4R6URD8"/>
<comment type="function">
    <text evidence="1">Mediates coordination of peptidoglycan synthesis and outer membrane constriction during cell division.</text>
</comment>
<proteinExistence type="inferred from homology"/>
<feature type="region of interest" description="Disordered" evidence="2">
    <location>
        <begin position="114"/>
        <end position="134"/>
    </location>
</feature>
<evidence type="ECO:0000256" key="1">
    <source>
        <dbReference type="HAMAP-Rule" id="MF_02066"/>
    </source>
</evidence>
<dbReference type="InterPro" id="IPR032519">
    <property type="entry name" value="YbgF_tri"/>
</dbReference>
<dbReference type="InterPro" id="IPR014162">
    <property type="entry name" value="CpoB_C"/>
</dbReference>
<feature type="compositionally biased region" description="Low complexity" evidence="2">
    <location>
        <begin position="116"/>
        <end position="134"/>
    </location>
</feature>